<proteinExistence type="predicted"/>
<dbReference type="PANTHER" id="PTHR47327:SF2">
    <property type="entry name" value="FI18240P1-RELATED"/>
    <property type="match status" value="1"/>
</dbReference>
<keyword evidence="6" id="KW-1185">Reference proteome</keyword>
<dbReference type="PROSITE" id="PS51034">
    <property type="entry name" value="ZP_2"/>
    <property type="match status" value="1"/>
</dbReference>
<dbReference type="InterPro" id="IPR001507">
    <property type="entry name" value="ZP_dom"/>
</dbReference>
<dbReference type="CDD" id="cd01099">
    <property type="entry name" value="PAN_AP_HGF"/>
    <property type="match status" value="1"/>
</dbReference>
<dbReference type="PANTHER" id="PTHR47327">
    <property type="entry name" value="FI18240P1-RELATED"/>
    <property type="match status" value="1"/>
</dbReference>
<dbReference type="OrthoDB" id="5867217at2759"/>
<evidence type="ECO:0000256" key="1">
    <source>
        <dbReference type="SAM" id="MobiDB-lite"/>
    </source>
</evidence>
<dbReference type="InterPro" id="IPR003609">
    <property type="entry name" value="Pan_app"/>
</dbReference>
<dbReference type="Proteomes" id="UP000479190">
    <property type="component" value="Unassembled WGS sequence"/>
</dbReference>
<keyword evidence="2" id="KW-1133">Transmembrane helix</keyword>
<dbReference type="EMBL" id="CADCXV010001117">
    <property type="protein sequence ID" value="CAB0041512.1"/>
    <property type="molecule type" value="Genomic_DNA"/>
</dbReference>
<evidence type="ECO:0000256" key="2">
    <source>
        <dbReference type="SAM" id="Phobius"/>
    </source>
</evidence>
<dbReference type="SUPFAM" id="SSF57414">
    <property type="entry name" value="Hairpin loop containing domain-like"/>
    <property type="match status" value="1"/>
</dbReference>
<gene>
    <name evidence="5" type="ORF">TBRA_LOCUS13180</name>
</gene>
<feature type="region of interest" description="Disordered" evidence="1">
    <location>
        <begin position="906"/>
        <end position="927"/>
    </location>
</feature>
<evidence type="ECO:0000259" key="4">
    <source>
        <dbReference type="PROSITE" id="PS51034"/>
    </source>
</evidence>
<evidence type="ECO:0000259" key="3">
    <source>
        <dbReference type="PROSITE" id="PS50948"/>
    </source>
</evidence>
<reference evidence="5 6" key="1">
    <citation type="submission" date="2020-02" db="EMBL/GenBank/DDBJ databases">
        <authorList>
            <person name="Ferguson B K."/>
        </authorList>
    </citation>
    <scope>NUCLEOTIDE SEQUENCE [LARGE SCALE GENOMIC DNA]</scope>
</reference>
<name>A0A6H5IX89_9HYME</name>
<sequence>MKFNKSTNTAASSVLHTRVLTLPIITELESSCAKVCAYMYPTCTTCSKRGARGVCGCVNQLFPPMPYSHKSPASLITCAQPVCIYIHARKFLYIAKVAAAVKYTHIHTCSCGSKTTFICPVTIAVPRVYDLRAEELPVGEAVRARLVHRQGAGPSPRRPYEAHDQRVHAPALPRDLPRRKGLPLSCVTVQRVTVSHSRTLCSPAFATLQRSFNSHLVASCTSQCVCPRVKRVPYLYSPSSYGRVARLIRARDTKYNETLRERKSFGAAVLHCCYGSSNNSLRPCRKMATLLYTKIPLSRAWVLNFSKKVLYYGIEDTPIHSLQVCVYVCTCRCPYSSSVYTLGVHLCIILARSAHRCRKVDRAALTHSRNFSSTVFNDWTRSAKCGAGAAGTAARIFSRILLFYPACSVQNQALQYITVQFEDSWSMILEENLAARSFITIRRDSRPIRFEMLTSQYIPAACELLIGTATCACARRNQQIDPTRPPTAPVEPGYTELLSSYRPCRFLLTMHQGLDSKFRLAKISTSANYHNVTKLCELSDMDRLTVAGSSNALEVSKNVDYLENHCVDEPVKLCEFKKITGRILKTVDSVYQDVATAEECRELCLNSPFRCHSYDYGDTGDMVCRLSHHSRATLSDITDPYLDVPEASTYELSSCYNVSIDCLAGDMVARIQTSKLFNGKVYAKGSPNSCVQDVKGALEFELRMAYDDLECNVKQQGLGRYLNDVVIQHHDTIVTSSDLGLAVTCQYDLTNKTVSNEVDLGVHGDINPVLTEEVVVDSPNVAMKITDRNGLDAIPSAEVGDPLALKFEILDPNSPYEIFVRELVAMDGVDSSEIVLIDSRGCPTDHVIMGPLYKSTVSGKILLSHFDAFKFPSSEVVQFRALVTPCMPSCEPVQCDQEESTGELRSVISYGKRRRRRSTSGGHGQTSREDLLLVQSIQITDKFNFEQQQQQQHKANISSSSTSYTRDNVYADIGEDLSSLGGGSSSIPTSGLMGLCMNLGEIIVAGTVFLVAQIAIIAAWTFAWQRRRQILKHQEALSVSVSVPGLHGSRTDSLCKLYDSAAHHHQGYSRRF</sequence>
<feature type="transmembrane region" description="Helical" evidence="2">
    <location>
        <begin position="1002"/>
        <end position="1024"/>
    </location>
</feature>
<dbReference type="Pfam" id="PF00024">
    <property type="entry name" value="PAN_1"/>
    <property type="match status" value="1"/>
</dbReference>
<dbReference type="GO" id="GO:0009653">
    <property type="term" value="P:anatomical structure morphogenesis"/>
    <property type="evidence" value="ECO:0007669"/>
    <property type="project" value="TreeGrafter"/>
</dbReference>
<keyword evidence="2" id="KW-0472">Membrane</keyword>
<accession>A0A6H5IX89</accession>
<keyword evidence="2" id="KW-0812">Transmembrane</keyword>
<dbReference type="InterPro" id="IPR052774">
    <property type="entry name" value="Celegans_DevNeuronal_Protein"/>
</dbReference>
<protein>
    <recommendedName>
        <fullName evidence="7">ZP domain-containing protein</fullName>
    </recommendedName>
</protein>
<evidence type="ECO:0000313" key="6">
    <source>
        <dbReference type="Proteomes" id="UP000479190"/>
    </source>
</evidence>
<dbReference type="SMART" id="SM00241">
    <property type="entry name" value="ZP"/>
    <property type="match status" value="1"/>
</dbReference>
<feature type="domain" description="ZP" evidence="4">
    <location>
        <begin position="661"/>
        <end position="902"/>
    </location>
</feature>
<dbReference type="PROSITE" id="PS50948">
    <property type="entry name" value="PAN"/>
    <property type="match status" value="1"/>
</dbReference>
<dbReference type="Gene3D" id="3.50.4.10">
    <property type="entry name" value="Hepatocyte Growth Factor"/>
    <property type="match status" value="1"/>
</dbReference>
<dbReference type="AlphaFoldDB" id="A0A6H5IX89"/>
<dbReference type="FunFam" id="3.50.4.10:FF:000009">
    <property type="entry name" value="GG11699"/>
    <property type="match status" value="1"/>
</dbReference>
<feature type="domain" description="Apple" evidence="3">
    <location>
        <begin position="574"/>
        <end position="655"/>
    </location>
</feature>
<evidence type="ECO:0008006" key="7">
    <source>
        <dbReference type="Google" id="ProtNLM"/>
    </source>
</evidence>
<dbReference type="SMART" id="SM00473">
    <property type="entry name" value="PAN_AP"/>
    <property type="match status" value="1"/>
</dbReference>
<organism evidence="5 6">
    <name type="scientific">Trichogramma brassicae</name>
    <dbReference type="NCBI Taxonomy" id="86971"/>
    <lineage>
        <taxon>Eukaryota</taxon>
        <taxon>Metazoa</taxon>
        <taxon>Ecdysozoa</taxon>
        <taxon>Arthropoda</taxon>
        <taxon>Hexapoda</taxon>
        <taxon>Insecta</taxon>
        <taxon>Pterygota</taxon>
        <taxon>Neoptera</taxon>
        <taxon>Endopterygota</taxon>
        <taxon>Hymenoptera</taxon>
        <taxon>Apocrita</taxon>
        <taxon>Proctotrupomorpha</taxon>
        <taxon>Chalcidoidea</taxon>
        <taxon>Trichogrammatidae</taxon>
        <taxon>Trichogramma</taxon>
    </lineage>
</organism>
<evidence type="ECO:0000313" key="5">
    <source>
        <dbReference type="EMBL" id="CAB0041512.1"/>
    </source>
</evidence>